<evidence type="ECO:0000313" key="3">
    <source>
        <dbReference type="EMBL" id="RUO68343.1"/>
    </source>
</evidence>
<name>A0A432YYC7_9GAMM</name>
<dbReference type="Pfam" id="PF18871">
    <property type="entry name" value="HEPN_Toprim_N"/>
    <property type="match status" value="1"/>
</dbReference>
<proteinExistence type="predicted"/>
<dbReference type="Pfam" id="PF18735">
    <property type="entry name" value="HEPN_RiboL-PSP"/>
    <property type="match status" value="1"/>
</dbReference>
<accession>A0A432YYC7</accession>
<comment type="caution">
    <text evidence="3">The sequence shown here is derived from an EMBL/GenBank/DDBJ whole genome shotgun (WGS) entry which is preliminary data.</text>
</comment>
<reference evidence="4" key="1">
    <citation type="journal article" date="2018" name="Front. Microbiol.">
        <title>Genome-Based Analysis Reveals the Taxonomy and Diversity of the Family Idiomarinaceae.</title>
        <authorList>
            <person name="Liu Y."/>
            <person name="Lai Q."/>
            <person name="Shao Z."/>
        </authorList>
    </citation>
    <scope>NUCLEOTIDE SEQUENCE [LARGE SCALE GENOMIC DNA]</scope>
    <source>
        <strain evidence="4">R22</strain>
    </source>
</reference>
<organism evidence="3 4">
    <name type="scientific">Idiomarina ramblicola</name>
    <dbReference type="NCBI Taxonomy" id="263724"/>
    <lineage>
        <taxon>Bacteria</taxon>
        <taxon>Pseudomonadati</taxon>
        <taxon>Pseudomonadota</taxon>
        <taxon>Gammaproteobacteria</taxon>
        <taxon>Alteromonadales</taxon>
        <taxon>Idiomarinaceae</taxon>
        <taxon>Idiomarina</taxon>
    </lineage>
</organism>
<protein>
    <submittedName>
        <fullName evidence="3">Uncharacterized protein</fullName>
    </submittedName>
</protein>
<evidence type="ECO:0000259" key="1">
    <source>
        <dbReference type="Pfam" id="PF18735"/>
    </source>
</evidence>
<dbReference type="Proteomes" id="UP000288058">
    <property type="component" value="Unassembled WGS sequence"/>
</dbReference>
<dbReference type="RefSeq" id="WP_126782339.1">
    <property type="nucleotide sequence ID" value="NZ_PIQC01000006.1"/>
</dbReference>
<gene>
    <name evidence="3" type="ORF">CWI78_08985</name>
</gene>
<dbReference type="EMBL" id="PIQC01000006">
    <property type="protein sequence ID" value="RUO68343.1"/>
    <property type="molecule type" value="Genomic_DNA"/>
</dbReference>
<dbReference type="AlphaFoldDB" id="A0A432YYC7"/>
<evidence type="ECO:0000259" key="2">
    <source>
        <dbReference type="Pfam" id="PF18871"/>
    </source>
</evidence>
<dbReference type="InterPro" id="IPR041487">
    <property type="entry name" value="HEPN/Toprim-NTD1"/>
</dbReference>
<feature type="domain" description="RiboL-PSP-HEPN" evidence="1">
    <location>
        <begin position="224"/>
        <end position="389"/>
    </location>
</feature>
<dbReference type="OrthoDB" id="119238at2"/>
<keyword evidence="4" id="KW-1185">Reference proteome</keyword>
<feature type="domain" description="HEPN/Toprim N-terminal" evidence="2">
    <location>
        <begin position="1"/>
        <end position="213"/>
    </location>
</feature>
<dbReference type="InterPro" id="IPR041519">
    <property type="entry name" value="HEPN_RiboL-PSP"/>
</dbReference>
<evidence type="ECO:0000313" key="4">
    <source>
        <dbReference type="Proteomes" id="UP000288058"/>
    </source>
</evidence>
<sequence length="395" mass="45557">MSTWAGVDLGEYSIEEWQNTYHKWLFNDTDRVRETPEDSFIGYRIDTATLRRRLELQGVNRLAVETEMDEVKLLWIKEMKELLSDTDFREHHDNYLCYIDGLLNCSIDSWLKLIPVARAISISEHKSTQNKSHETENLTAAEQNLLKFMCSNYDEYPNYSAGAYHFPCKSSFSYAWAILHVVESDVVCELDISGLIDSGWVEDFDDLAEYQAGQTKFYERAKVEINEITQLSRLDEANRVLQRISYSGLVTILEAYLSDIVKRQVLNKESIKRRFVEKFDPFAKSQKKLEITEIYFRMEQLDQLIIDCIDNLSFHSVKTIKDFFSSVLLISIPHELSDSLAKAIITRHDIVHRAGRTKDGDSNEVSQSDVQALSQLLMKVMACIDSQIVDGLLGD</sequence>